<dbReference type="GeneTree" id="ENSGT00530000068503"/>
<proteinExistence type="predicted"/>
<feature type="transmembrane region" description="Helical" evidence="1">
    <location>
        <begin position="71"/>
        <end position="91"/>
    </location>
</feature>
<feature type="transmembrane region" description="Helical" evidence="1">
    <location>
        <begin position="12"/>
        <end position="29"/>
    </location>
</feature>
<organism evidence="2 3">
    <name type="scientific">Ciona intestinalis</name>
    <name type="common">Transparent sea squirt</name>
    <name type="synonym">Ascidia intestinalis</name>
    <dbReference type="NCBI Taxonomy" id="7719"/>
    <lineage>
        <taxon>Eukaryota</taxon>
        <taxon>Metazoa</taxon>
        <taxon>Chordata</taxon>
        <taxon>Tunicata</taxon>
        <taxon>Ascidiacea</taxon>
        <taxon>Phlebobranchia</taxon>
        <taxon>Cionidae</taxon>
        <taxon>Ciona</taxon>
    </lineage>
</organism>
<evidence type="ECO:0000313" key="2">
    <source>
        <dbReference type="Ensembl" id="ENSCINP00000028076.2"/>
    </source>
</evidence>
<reference evidence="2" key="2">
    <citation type="submission" date="2025-08" db="UniProtKB">
        <authorList>
            <consortium name="Ensembl"/>
        </authorList>
    </citation>
    <scope>IDENTIFICATION</scope>
</reference>
<accession>A0A1W2WH12</accession>
<protein>
    <submittedName>
        <fullName evidence="2">Uncharacterized LOC100184019</fullName>
    </submittedName>
</protein>
<keyword evidence="1" id="KW-0472">Membrane</keyword>
<feature type="transmembrane region" description="Helical" evidence="1">
    <location>
        <begin position="36"/>
        <end position="59"/>
    </location>
</feature>
<dbReference type="Proteomes" id="UP000008144">
    <property type="component" value="Unassembled WGS sequence"/>
</dbReference>
<accession>F6VJ82</accession>
<feature type="transmembrane region" description="Helical" evidence="1">
    <location>
        <begin position="263"/>
        <end position="282"/>
    </location>
</feature>
<reference evidence="3" key="1">
    <citation type="journal article" date="2002" name="Science">
        <title>The draft genome of Ciona intestinalis: insights into chordate and vertebrate origins.</title>
        <authorList>
            <person name="Dehal P."/>
            <person name="Satou Y."/>
            <person name="Campbell R.K."/>
            <person name="Chapman J."/>
            <person name="Degnan B."/>
            <person name="De Tomaso A."/>
            <person name="Davidson B."/>
            <person name="Di Gregorio A."/>
            <person name="Gelpke M."/>
            <person name="Goodstein D.M."/>
            <person name="Harafuji N."/>
            <person name="Hastings K.E."/>
            <person name="Ho I."/>
            <person name="Hotta K."/>
            <person name="Huang W."/>
            <person name="Kawashima T."/>
            <person name="Lemaire P."/>
            <person name="Martinez D."/>
            <person name="Meinertzhagen I.A."/>
            <person name="Necula S."/>
            <person name="Nonaka M."/>
            <person name="Putnam N."/>
            <person name="Rash S."/>
            <person name="Saiga H."/>
            <person name="Satake M."/>
            <person name="Terry A."/>
            <person name="Yamada L."/>
            <person name="Wang H.G."/>
            <person name="Awazu S."/>
            <person name="Azumi K."/>
            <person name="Boore J."/>
            <person name="Branno M."/>
            <person name="Chin-Bow S."/>
            <person name="DeSantis R."/>
            <person name="Doyle S."/>
            <person name="Francino P."/>
            <person name="Keys D.N."/>
            <person name="Haga S."/>
            <person name="Hayashi H."/>
            <person name="Hino K."/>
            <person name="Imai K.S."/>
            <person name="Inaba K."/>
            <person name="Kano S."/>
            <person name="Kobayashi K."/>
            <person name="Kobayashi M."/>
            <person name="Lee B.I."/>
            <person name="Makabe K.W."/>
            <person name="Manohar C."/>
            <person name="Matassi G."/>
            <person name="Medina M."/>
            <person name="Mochizuki Y."/>
            <person name="Mount S."/>
            <person name="Morishita T."/>
            <person name="Miura S."/>
            <person name="Nakayama A."/>
            <person name="Nishizaka S."/>
            <person name="Nomoto H."/>
            <person name="Ohta F."/>
            <person name="Oishi K."/>
            <person name="Rigoutsos I."/>
            <person name="Sano M."/>
            <person name="Sasaki A."/>
            <person name="Sasakura Y."/>
            <person name="Shoguchi E."/>
            <person name="Shin-i T."/>
            <person name="Spagnuolo A."/>
            <person name="Stainier D."/>
            <person name="Suzuki M.M."/>
            <person name="Tassy O."/>
            <person name="Takatori N."/>
            <person name="Tokuoka M."/>
            <person name="Yagi K."/>
            <person name="Yoshizaki F."/>
            <person name="Wada S."/>
            <person name="Zhang C."/>
            <person name="Hyatt P.D."/>
            <person name="Larimer F."/>
            <person name="Detter C."/>
            <person name="Doggett N."/>
            <person name="Glavina T."/>
            <person name="Hawkins T."/>
            <person name="Richardson P."/>
            <person name="Lucas S."/>
            <person name="Kohara Y."/>
            <person name="Levine M."/>
            <person name="Satoh N."/>
            <person name="Rokhsar D.S."/>
        </authorList>
    </citation>
    <scope>NUCLEOTIDE SEQUENCE [LARGE SCALE GENOMIC DNA]</scope>
</reference>
<feature type="transmembrane region" description="Helical" evidence="1">
    <location>
        <begin position="204"/>
        <end position="225"/>
    </location>
</feature>
<dbReference type="InParanoid" id="F6VJ82"/>
<dbReference type="HOGENOM" id="CLU_959619_0_0_1"/>
<keyword evidence="1" id="KW-1133">Transmembrane helix</keyword>
<keyword evidence="3" id="KW-1185">Reference proteome</keyword>
<evidence type="ECO:0000313" key="3">
    <source>
        <dbReference type="Proteomes" id="UP000008144"/>
    </source>
</evidence>
<feature type="transmembrane region" description="Helical" evidence="1">
    <location>
        <begin position="103"/>
        <end position="123"/>
    </location>
</feature>
<reference evidence="2" key="3">
    <citation type="submission" date="2025-09" db="UniProtKB">
        <authorList>
            <consortium name="Ensembl"/>
        </authorList>
    </citation>
    <scope>IDENTIFICATION</scope>
</reference>
<dbReference type="Ensembl" id="ENSCINT00000028322.2">
    <property type="protein sequence ID" value="ENSCINP00000028076.2"/>
    <property type="gene ID" value="ENSCING00000016089.2"/>
</dbReference>
<sequence>MVSLFGIEVSNNLVYVVLFVVFVFTLVSSQNVWDKVLQVLFITIGMLMLCFPSCCHTIVQHSDTDPTQVHTYLVMASGATLLCYATPLLLVGCTNTHVKNSLSFSRVLGFGTTGMVFVHAAVMDQFKNPGFPIMACLIGVLLFGEVLHMSKFTEQAYVPGRTKVACLMICASLGFLFGAFLFAFPDLYLSFSISSEVDDALLFYTRLFGSLSGGISISCACAVYFNGNDQNSVIAATIITQAAYVLLAIYHHTQFSVFQTTGHIVDTTVHAFMLVNLVFGYMGDGSQKQE</sequence>
<dbReference type="RefSeq" id="XP_002128940.1">
    <property type="nucleotide sequence ID" value="XM_002128904.5"/>
</dbReference>
<feature type="transmembrane region" description="Helical" evidence="1">
    <location>
        <begin position="164"/>
        <end position="184"/>
    </location>
</feature>
<evidence type="ECO:0000256" key="1">
    <source>
        <dbReference type="SAM" id="Phobius"/>
    </source>
</evidence>
<dbReference type="KEGG" id="cin:100184019"/>
<dbReference type="AlphaFoldDB" id="F6VJ82"/>
<keyword evidence="1" id="KW-0812">Transmembrane</keyword>
<feature type="transmembrane region" description="Helical" evidence="1">
    <location>
        <begin position="232"/>
        <end position="251"/>
    </location>
</feature>
<dbReference type="GeneID" id="100184019"/>
<gene>
    <name evidence="2" type="primary">LOC100184019</name>
</gene>
<feature type="transmembrane region" description="Helical" evidence="1">
    <location>
        <begin position="129"/>
        <end position="152"/>
    </location>
</feature>
<name>F6VJ82_CIOIN</name>